<evidence type="ECO:0000313" key="3">
    <source>
        <dbReference type="Proteomes" id="UP000297564"/>
    </source>
</evidence>
<dbReference type="SUPFAM" id="SSF53474">
    <property type="entry name" value="alpha/beta-Hydrolases"/>
    <property type="match status" value="1"/>
</dbReference>
<sequence length="457" mass="49050">MEKNTVRWTTAGALAGAITLLAGCGSTPTPPAAFARAEAAPTPTACPAEVPATATCLGGKDSQGAYYLIAKPADWNGHLVLHAHGGPSLGPATMKRAQEDLTRWAIMVKAGYAYAGSSFRQGGVEVRAAAEDTERLRRIFLAHVGKPKRTILHGQSWGGGVAAKAAEMYTQQSLGERPYDAVLLTSGLLAGGTRTYDFRTDLRAVYQYLCNNHPRPSETAYPLNIGLPVGDPMTPADLRKRVDECLALDKPAAQRTPEQQAKVRTLENVIRVPASSLVSHLNWATFHFRDISSQRTGGASPFGNMGVRYRGSSDDEALNRGVVRMAADPAAYRKFSQDTDPTGRIPVPVLTAHWIGDPTVFVEVHHHFRQLMDAAGQGANLVQTFTTKGTHSYISDPTYPALMAALLRWVDEGVKPTPAAIAAACPAFEPKFGAGCSFDAAYTPPPLESRVPPRQRP</sequence>
<dbReference type="InterPro" id="IPR029058">
    <property type="entry name" value="AB_hydrolase_fold"/>
</dbReference>
<keyword evidence="3" id="KW-1185">Reference proteome</keyword>
<comment type="caution">
    <text evidence="2">The sequence shown here is derived from an EMBL/GenBank/DDBJ whole genome shotgun (WGS) entry which is preliminary data.</text>
</comment>
<name>A0A4Z0C3Y2_9BURK</name>
<organism evidence="2 3">
    <name type="scientific">Ramlibacter rhizophilus</name>
    <dbReference type="NCBI Taxonomy" id="1781167"/>
    <lineage>
        <taxon>Bacteria</taxon>
        <taxon>Pseudomonadati</taxon>
        <taxon>Pseudomonadota</taxon>
        <taxon>Betaproteobacteria</taxon>
        <taxon>Burkholderiales</taxon>
        <taxon>Comamonadaceae</taxon>
        <taxon>Ramlibacter</taxon>
    </lineage>
</organism>
<accession>A0A4Z0C3Y2</accession>
<dbReference type="RefSeq" id="WP_135283798.1">
    <property type="nucleotide sequence ID" value="NZ_SMLL01000001.1"/>
</dbReference>
<protein>
    <recommendedName>
        <fullName evidence="4">Alpha/beta hydrolase</fullName>
    </recommendedName>
</protein>
<keyword evidence="1" id="KW-0732">Signal</keyword>
<dbReference type="PROSITE" id="PS51257">
    <property type="entry name" value="PROKAR_LIPOPROTEIN"/>
    <property type="match status" value="1"/>
</dbReference>
<dbReference type="Gene3D" id="3.40.50.1820">
    <property type="entry name" value="alpha/beta hydrolase"/>
    <property type="match status" value="1"/>
</dbReference>
<dbReference type="Proteomes" id="UP000297564">
    <property type="component" value="Unassembled WGS sequence"/>
</dbReference>
<evidence type="ECO:0000313" key="2">
    <source>
        <dbReference type="EMBL" id="TFZ04915.1"/>
    </source>
</evidence>
<reference evidence="2 3" key="1">
    <citation type="submission" date="2019-03" db="EMBL/GenBank/DDBJ databases">
        <title>Ramlibacter rhizophilus CCTCC AB2015357, whole genome shotgun sequence.</title>
        <authorList>
            <person name="Zhang X."/>
            <person name="Feng G."/>
            <person name="Zhu H."/>
        </authorList>
    </citation>
    <scope>NUCLEOTIDE SEQUENCE [LARGE SCALE GENOMIC DNA]</scope>
    <source>
        <strain evidence="2 3">CCTCC AB2015357</strain>
    </source>
</reference>
<dbReference type="OrthoDB" id="7197847at2"/>
<feature type="signal peptide" evidence="1">
    <location>
        <begin position="1"/>
        <end position="22"/>
    </location>
</feature>
<evidence type="ECO:0000256" key="1">
    <source>
        <dbReference type="SAM" id="SignalP"/>
    </source>
</evidence>
<feature type="chain" id="PRO_5021241745" description="Alpha/beta hydrolase" evidence="1">
    <location>
        <begin position="23"/>
        <end position="457"/>
    </location>
</feature>
<dbReference type="AlphaFoldDB" id="A0A4Z0C3Y2"/>
<proteinExistence type="predicted"/>
<evidence type="ECO:0008006" key="4">
    <source>
        <dbReference type="Google" id="ProtNLM"/>
    </source>
</evidence>
<dbReference type="EMBL" id="SMLL01000001">
    <property type="protein sequence ID" value="TFZ04915.1"/>
    <property type="molecule type" value="Genomic_DNA"/>
</dbReference>
<gene>
    <name evidence="2" type="ORF">EZ242_03985</name>
</gene>